<keyword evidence="2" id="KW-1185">Reference proteome</keyword>
<organism evidence="1 2">
    <name type="scientific">Dorcoceras hygrometricum</name>
    <dbReference type="NCBI Taxonomy" id="472368"/>
    <lineage>
        <taxon>Eukaryota</taxon>
        <taxon>Viridiplantae</taxon>
        <taxon>Streptophyta</taxon>
        <taxon>Embryophyta</taxon>
        <taxon>Tracheophyta</taxon>
        <taxon>Spermatophyta</taxon>
        <taxon>Magnoliopsida</taxon>
        <taxon>eudicotyledons</taxon>
        <taxon>Gunneridae</taxon>
        <taxon>Pentapetalae</taxon>
        <taxon>asterids</taxon>
        <taxon>lamiids</taxon>
        <taxon>Lamiales</taxon>
        <taxon>Gesneriaceae</taxon>
        <taxon>Didymocarpoideae</taxon>
        <taxon>Trichosporeae</taxon>
        <taxon>Loxocarpinae</taxon>
        <taxon>Dorcoceras</taxon>
    </lineage>
</organism>
<evidence type="ECO:0000313" key="2">
    <source>
        <dbReference type="Proteomes" id="UP000250235"/>
    </source>
</evidence>
<name>A0A2Z7ANU6_9LAMI</name>
<dbReference type="Proteomes" id="UP000250235">
    <property type="component" value="Unassembled WGS sequence"/>
</dbReference>
<accession>A0A2Z7ANU6</accession>
<sequence>MQIRKSLNPNPAKSGQISSEYVTKVTMMHISSEKSDSAKSMANILELQFSVQGKLNRLECFRTVQSKALRSKQCFSSEISLEKIQYGASYIEQLTAFDGYEQLRQYIKTAYTLNKRKKILER</sequence>
<dbReference type="AlphaFoldDB" id="A0A2Z7ANU6"/>
<dbReference type="EMBL" id="KV015049">
    <property type="protein sequence ID" value="KZV20919.1"/>
    <property type="molecule type" value="Genomic_DNA"/>
</dbReference>
<reference evidence="1 2" key="1">
    <citation type="journal article" date="2015" name="Proc. Natl. Acad. Sci. U.S.A.">
        <title>The resurrection genome of Boea hygrometrica: A blueprint for survival of dehydration.</title>
        <authorList>
            <person name="Xiao L."/>
            <person name="Yang G."/>
            <person name="Zhang L."/>
            <person name="Yang X."/>
            <person name="Zhao S."/>
            <person name="Ji Z."/>
            <person name="Zhou Q."/>
            <person name="Hu M."/>
            <person name="Wang Y."/>
            <person name="Chen M."/>
            <person name="Xu Y."/>
            <person name="Jin H."/>
            <person name="Xiao X."/>
            <person name="Hu G."/>
            <person name="Bao F."/>
            <person name="Hu Y."/>
            <person name="Wan P."/>
            <person name="Li L."/>
            <person name="Deng X."/>
            <person name="Kuang T."/>
            <person name="Xiang C."/>
            <person name="Zhu J.K."/>
            <person name="Oliver M.J."/>
            <person name="He Y."/>
        </authorList>
    </citation>
    <scope>NUCLEOTIDE SEQUENCE [LARGE SCALE GENOMIC DNA]</scope>
    <source>
        <strain evidence="2">cv. XS01</strain>
    </source>
</reference>
<proteinExistence type="predicted"/>
<protein>
    <submittedName>
        <fullName evidence="1">Uncharacterized protein</fullName>
    </submittedName>
</protein>
<gene>
    <name evidence="1" type="ORF">F511_38759</name>
</gene>
<evidence type="ECO:0000313" key="1">
    <source>
        <dbReference type="EMBL" id="KZV20919.1"/>
    </source>
</evidence>